<sequence length="352" mass="36802">MNAKPQVNPPVRQEPSTPRATAGVDTLSPAAPRNVTEHQRFVALQWVSRGVPVVPCGRDKRPLVAGFGAGASEEELAPFSDPETVRSWWSARYARAHVGLLTGRGPGRGLLVVDLDMPKGEARPLTGRWEGCQGGTDVLELLAAESGAPWPETYTVLTPGGGMHLYFLQPEEGPLIGCATGDGPTAPHLGPLVDVRGVGGVIIAAGSYAAVQGRPYERVSPPELLPQPLPGWLLALLRRPAAPPSPPPAPAVVRSLPTGSSRAERYAAAAFRGEVEEVSAEPEGGRNQRLFRAARKLGELSATAPAVLDTTTVEEQLLAAALRCGLREREALATIRSGWAHGTAGAGLGGAA</sequence>
<dbReference type="OrthoDB" id="3218228at2"/>
<accession>A0A1I4MEG4</accession>
<feature type="domain" description="DNA primase/polymerase bifunctional N-terminal" evidence="3">
    <location>
        <begin position="43"/>
        <end position="233"/>
    </location>
</feature>
<dbReference type="SUPFAM" id="SSF56747">
    <property type="entry name" value="Prim-pol domain"/>
    <property type="match status" value="1"/>
</dbReference>
<dbReference type="InterPro" id="IPR051620">
    <property type="entry name" value="ORF904-like_C"/>
</dbReference>
<name>A0A1I4MEG4_9ACTN</name>
<protein>
    <submittedName>
        <fullName evidence="4">Bifunctional DNA primase/polymerase, N-terminal</fullName>
    </submittedName>
</protein>
<evidence type="ECO:0000256" key="1">
    <source>
        <dbReference type="ARBA" id="ARBA00022801"/>
    </source>
</evidence>
<dbReference type="EMBL" id="FOSG01000040">
    <property type="protein sequence ID" value="SFM01658.1"/>
    <property type="molecule type" value="Genomic_DNA"/>
</dbReference>
<dbReference type="Proteomes" id="UP000198928">
    <property type="component" value="Unassembled WGS sequence"/>
</dbReference>
<reference evidence="5" key="1">
    <citation type="submission" date="2016-10" db="EMBL/GenBank/DDBJ databases">
        <authorList>
            <person name="Varghese N."/>
            <person name="Submissions S."/>
        </authorList>
    </citation>
    <scope>NUCLEOTIDE SEQUENCE [LARGE SCALE GENOMIC DNA]</scope>
    <source>
        <strain evidence="5">PL19</strain>
    </source>
</reference>
<organism evidence="4 5">
    <name type="scientific">Streptomyces pini</name>
    <dbReference type="NCBI Taxonomy" id="1520580"/>
    <lineage>
        <taxon>Bacteria</taxon>
        <taxon>Bacillati</taxon>
        <taxon>Actinomycetota</taxon>
        <taxon>Actinomycetes</taxon>
        <taxon>Kitasatosporales</taxon>
        <taxon>Streptomycetaceae</taxon>
        <taxon>Streptomyces</taxon>
    </lineage>
</organism>
<dbReference type="CDD" id="cd04859">
    <property type="entry name" value="Prim_Pol"/>
    <property type="match status" value="1"/>
</dbReference>
<evidence type="ECO:0000259" key="3">
    <source>
        <dbReference type="SMART" id="SM00943"/>
    </source>
</evidence>
<evidence type="ECO:0000256" key="2">
    <source>
        <dbReference type="SAM" id="MobiDB-lite"/>
    </source>
</evidence>
<evidence type="ECO:0000313" key="4">
    <source>
        <dbReference type="EMBL" id="SFM01658.1"/>
    </source>
</evidence>
<dbReference type="PANTHER" id="PTHR35372">
    <property type="entry name" value="ATP BINDING PROTEIN-RELATED"/>
    <property type="match status" value="1"/>
</dbReference>
<proteinExistence type="predicted"/>
<dbReference type="AlphaFoldDB" id="A0A1I4MEG4"/>
<keyword evidence="5" id="KW-1185">Reference proteome</keyword>
<feature type="region of interest" description="Disordered" evidence="2">
    <location>
        <begin position="1"/>
        <end position="32"/>
    </location>
</feature>
<dbReference type="PANTHER" id="PTHR35372:SF2">
    <property type="entry name" value="SF3 HELICASE DOMAIN-CONTAINING PROTEIN"/>
    <property type="match status" value="1"/>
</dbReference>
<dbReference type="SMART" id="SM00943">
    <property type="entry name" value="Prim-Pol"/>
    <property type="match status" value="1"/>
</dbReference>
<gene>
    <name evidence="4" type="ORF">SAMN05192584_14010</name>
</gene>
<dbReference type="GO" id="GO:0016787">
    <property type="term" value="F:hydrolase activity"/>
    <property type="evidence" value="ECO:0007669"/>
    <property type="project" value="UniProtKB-KW"/>
</dbReference>
<keyword evidence="1" id="KW-0378">Hydrolase</keyword>
<evidence type="ECO:0000313" key="5">
    <source>
        <dbReference type="Proteomes" id="UP000198928"/>
    </source>
</evidence>
<dbReference type="InterPro" id="IPR015330">
    <property type="entry name" value="DNA_primase/pol_bifunc_N"/>
</dbReference>
<dbReference type="RefSeq" id="WP_093852610.1">
    <property type="nucleotide sequence ID" value="NZ_FOSG01000040.1"/>
</dbReference>
<dbReference type="Pfam" id="PF09250">
    <property type="entry name" value="Prim-Pol"/>
    <property type="match status" value="1"/>
</dbReference>